<sequence length="165" mass="19706">MLTKDDFKKIKKEAKLEIAALEQEYHHMGQELDSPQWDQRKHRRYASLVIECCSILEHMLKQLYQSIYQKKFNSTELMKTPAYRARSNMEIIQAELNKQQIALKPGKENMEHALSQVFQARNKLIHENFSFDSIVKEGMRAEETFEAMLDTIQKYRKHLKYLRPE</sequence>
<evidence type="ECO:0008006" key="4">
    <source>
        <dbReference type="Google" id="ProtNLM"/>
    </source>
</evidence>
<evidence type="ECO:0000313" key="2">
    <source>
        <dbReference type="EMBL" id="PYY27580.1"/>
    </source>
</evidence>
<dbReference type="Proteomes" id="UP000247459">
    <property type="component" value="Unassembled WGS sequence"/>
</dbReference>
<evidence type="ECO:0000313" key="3">
    <source>
        <dbReference type="Proteomes" id="UP000247459"/>
    </source>
</evidence>
<name>A0A2W0C5L1_9BACL</name>
<dbReference type="RefSeq" id="WP_110821329.1">
    <property type="nucleotide sequence ID" value="NZ_PRLG01000021.1"/>
</dbReference>
<organism evidence="2 3">
    <name type="scientific">Paenibacillus illinoisensis</name>
    <dbReference type="NCBI Taxonomy" id="59845"/>
    <lineage>
        <taxon>Bacteria</taxon>
        <taxon>Bacillati</taxon>
        <taxon>Bacillota</taxon>
        <taxon>Bacilli</taxon>
        <taxon>Bacillales</taxon>
        <taxon>Paenibacillaceae</taxon>
        <taxon>Paenibacillus</taxon>
    </lineage>
</organism>
<dbReference type="EMBL" id="PRLG01000021">
    <property type="protein sequence ID" value="PYY27580.1"/>
    <property type="molecule type" value="Genomic_DNA"/>
</dbReference>
<dbReference type="OrthoDB" id="2610629at2"/>
<accession>A0A2W0C5L1</accession>
<proteinExistence type="predicted"/>
<evidence type="ECO:0000256" key="1">
    <source>
        <dbReference type="SAM" id="Coils"/>
    </source>
</evidence>
<gene>
    <name evidence="2" type="ORF">PIL02S_04178</name>
</gene>
<keyword evidence="1" id="KW-0175">Coiled coil</keyword>
<comment type="caution">
    <text evidence="2">The sequence shown here is derived from an EMBL/GenBank/DDBJ whole genome shotgun (WGS) entry which is preliminary data.</text>
</comment>
<protein>
    <recommendedName>
        <fullName evidence="4">RiboL-PSP-HEPN domain-containing protein</fullName>
    </recommendedName>
</protein>
<feature type="coiled-coil region" evidence="1">
    <location>
        <begin position="4"/>
        <end position="31"/>
    </location>
</feature>
<reference evidence="2 3" key="1">
    <citation type="submission" date="2018-01" db="EMBL/GenBank/DDBJ databases">
        <title>Genome sequence of the PGP bacterium Paenibacillus illinoisensis E3.</title>
        <authorList>
            <person name="Rolli E."/>
            <person name="Marasco R."/>
            <person name="Bessem C."/>
            <person name="Michoud G."/>
            <person name="Gaiarsa S."/>
            <person name="Borin S."/>
            <person name="Daffonchio D."/>
        </authorList>
    </citation>
    <scope>NUCLEOTIDE SEQUENCE [LARGE SCALE GENOMIC DNA]</scope>
    <source>
        <strain evidence="2 3">E3</strain>
    </source>
</reference>
<dbReference type="AlphaFoldDB" id="A0A2W0C5L1"/>